<dbReference type="Gene3D" id="3.40.50.1220">
    <property type="entry name" value="TPP-binding domain"/>
    <property type="match status" value="1"/>
</dbReference>
<keyword evidence="3" id="KW-0520">NAD</keyword>
<feature type="region of interest" description="Disordered" evidence="5">
    <location>
        <begin position="17"/>
        <end position="42"/>
    </location>
</feature>
<dbReference type="EMBL" id="SWFS01000305">
    <property type="protein sequence ID" value="KAA8910658.1"/>
    <property type="molecule type" value="Genomic_DNA"/>
</dbReference>
<dbReference type="PROSITE" id="PS50305">
    <property type="entry name" value="SIRTUIN"/>
    <property type="match status" value="1"/>
</dbReference>
<organism evidence="7 8">
    <name type="scientific">Trichomonascus ciferrii</name>
    <dbReference type="NCBI Taxonomy" id="44093"/>
    <lineage>
        <taxon>Eukaryota</taxon>
        <taxon>Fungi</taxon>
        <taxon>Dikarya</taxon>
        <taxon>Ascomycota</taxon>
        <taxon>Saccharomycotina</taxon>
        <taxon>Dipodascomycetes</taxon>
        <taxon>Dipodascales</taxon>
        <taxon>Trichomonascaceae</taxon>
        <taxon>Trichomonascus</taxon>
        <taxon>Trichomonascus ciferrii complex</taxon>
    </lineage>
</organism>
<proteinExistence type="inferred from homology"/>
<dbReference type="InterPro" id="IPR029035">
    <property type="entry name" value="DHS-like_NAD/FAD-binding_dom"/>
</dbReference>
<feature type="binding site" evidence="4">
    <location>
        <position position="238"/>
    </location>
    <ligand>
        <name>Zn(2+)</name>
        <dbReference type="ChEBI" id="CHEBI:29105"/>
    </ligand>
</feature>
<dbReference type="InterPro" id="IPR026590">
    <property type="entry name" value="Ssirtuin_cat_dom"/>
</dbReference>
<keyword evidence="8" id="KW-1185">Reference proteome</keyword>
<evidence type="ECO:0000256" key="4">
    <source>
        <dbReference type="PROSITE-ProRule" id="PRU00236"/>
    </source>
</evidence>
<keyword evidence="4" id="KW-0862">Zinc</keyword>
<dbReference type="GO" id="GO:0031508">
    <property type="term" value="P:pericentric heterochromatin formation"/>
    <property type="evidence" value="ECO:0007669"/>
    <property type="project" value="TreeGrafter"/>
</dbReference>
<dbReference type="GO" id="GO:0017136">
    <property type="term" value="F:histone deacetylase activity, NAD-dependent"/>
    <property type="evidence" value="ECO:0007669"/>
    <property type="project" value="TreeGrafter"/>
</dbReference>
<gene>
    <name evidence="7" type="ORF">TRICI_004077</name>
</gene>
<evidence type="ECO:0000313" key="8">
    <source>
        <dbReference type="Proteomes" id="UP000761534"/>
    </source>
</evidence>
<keyword evidence="2" id="KW-0808">Transferase</keyword>
<dbReference type="GO" id="GO:0000122">
    <property type="term" value="P:negative regulation of transcription by RNA polymerase II"/>
    <property type="evidence" value="ECO:0007669"/>
    <property type="project" value="TreeGrafter"/>
</dbReference>
<dbReference type="PANTHER" id="PTHR11085:SF15">
    <property type="entry name" value="NAD-DEPENDENT HISTONE DEACETYLASE HST4"/>
    <property type="match status" value="1"/>
</dbReference>
<dbReference type="SUPFAM" id="SSF52467">
    <property type="entry name" value="DHS-like NAD/FAD-binding domain"/>
    <property type="match status" value="1"/>
</dbReference>
<dbReference type="InterPro" id="IPR003000">
    <property type="entry name" value="Sirtuin"/>
</dbReference>
<name>A0A642V1C4_9ASCO</name>
<dbReference type="InterPro" id="IPR050134">
    <property type="entry name" value="NAD-dep_sirtuin_deacylases"/>
</dbReference>
<dbReference type="VEuPathDB" id="FungiDB:TRICI_004077"/>
<feature type="domain" description="Deacetylase sirtuin-type" evidence="6">
    <location>
        <begin position="63"/>
        <end position="379"/>
    </location>
</feature>
<feature type="region of interest" description="Disordered" evidence="5">
    <location>
        <begin position="375"/>
        <end position="415"/>
    </location>
</feature>
<feature type="binding site" evidence="4">
    <location>
        <position position="241"/>
    </location>
    <ligand>
        <name>Zn(2+)</name>
        <dbReference type="ChEBI" id="CHEBI:29105"/>
    </ligand>
</feature>
<dbReference type="InterPro" id="IPR026591">
    <property type="entry name" value="Sirtuin_cat_small_dom_sf"/>
</dbReference>
<dbReference type="Proteomes" id="UP000761534">
    <property type="component" value="Unassembled WGS sequence"/>
</dbReference>
<evidence type="ECO:0000259" key="6">
    <source>
        <dbReference type="PROSITE" id="PS50305"/>
    </source>
</evidence>
<dbReference type="OrthoDB" id="2919105at2759"/>
<comment type="similarity">
    <text evidence="1">Belongs to the sirtuin family. Class I subfamily.</text>
</comment>
<dbReference type="PANTHER" id="PTHR11085">
    <property type="entry name" value="NAD-DEPENDENT PROTEIN DEACYLASE SIRTUIN-5, MITOCHONDRIAL-RELATED"/>
    <property type="match status" value="1"/>
</dbReference>
<evidence type="ECO:0000256" key="2">
    <source>
        <dbReference type="ARBA" id="ARBA00022679"/>
    </source>
</evidence>
<dbReference type="GO" id="GO:0005634">
    <property type="term" value="C:nucleus"/>
    <property type="evidence" value="ECO:0007669"/>
    <property type="project" value="TreeGrafter"/>
</dbReference>
<protein>
    <recommendedName>
        <fullName evidence="6">Deacetylase sirtuin-type domain-containing protein</fullName>
    </recommendedName>
</protein>
<dbReference type="Pfam" id="PF02146">
    <property type="entry name" value="SIR2"/>
    <property type="match status" value="1"/>
</dbReference>
<dbReference type="GO" id="GO:0006282">
    <property type="term" value="P:regulation of DNA repair"/>
    <property type="evidence" value="ECO:0007669"/>
    <property type="project" value="TreeGrafter"/>
</dbReference>
<feature type="active site" description="Proton acceptor" evidence="4">
    <location>
        <position position="205"/>
    </location>
</feature>
<evidence type="ECO:0000313" key="7">
    <source>
        <dbReference type="EMBL" id="KAA8910658.1"/>
    </source>
</evidence>
<accession>A0A642V1C4</accession>
<dbReference type="GO" id="GO:0031934">
    <property type="term" value="C:mating-type region heterochromatin"/>
    <property type="evidence" value="ECO:0007669"/>
    <property type="project" value="TreeGrafter"/>
</dbReference>
<keyword evidence="4" id="KW-0479">Metal-binding</keyword>
<evidence type="ECO:0000256" key="3">
    <source>
        <dbReference type="ARBA" id="ARBA00023027"/>
    </source>
</evidence>
<dbReference type="GO" id="GO:0046872">
    <property type="term" value="F:metal ion binding"/>
    <property type="evidence" value="ECO:0007669"/>
    <property type="project" value="UniProtKB-KW"/>
</dbReference>
<feature type="compositionally biased region" description="Basic residues" evidence="5">
    <location>
        <begin position="24"/>
        <end position="37"/>
    </location>
</feature>
<dbReference type="AlphaFoldDB" id="A0A642V1C4"/>
<evidence type="ECO:0000256" key="1">
    <source>
        <dbReference type="ARBA" id="ARBA00006924"/>
    </source>
</evidence>
<feature type="binding site" evidence="4">
    <location>
        <position position="213"/>
    </location>
    <ligand>
        <name>Zn(2+)</name>
        <dbReference type="ChEBI" id="CHEBI:29105"/>
    </ligand>
</feature>
<dbReference type="GO" id="GO:0070403">
    <property type="term" value="F:NAD+ binding"/>
    <property type="evidence" value="ECO:0007669"/>
    <property type="project" value="InterPro"/>
</dbReference>
<dbReference type="GO" id="GO:1990414">
    <property type="term" value="P:replication-born double-strand break repair via sister chromatid exchange"/>
    <property type="evidence" value="ECO:0007669"/>
    <property type="project" value="TreeGrafter"/>
</dbReference>
<comment type="caution">
    <text evidence="7">The sequence shown here is derived from an EMBL/GenBank/DDBJ whole genome shotgun (WGS) entry which is preliminary data.</text>
</comment>
<feature type="binding site" evidence="4">
    <location>
        <position position="216"/>
    </location>
    <ligand>
        <name>Zn(2+)</name>
        <dbReference type="ChEBI" id="CHEBI:29105"/>
    </ligand>
</feature>
<reference evidence="7" key="1">
    <citation type="journal article" date="2019" name="G3 (Bethesda)">
        <title>Genome Assemblies of Two Rare Opportunistic Yeast Pathogens: Diutina rugosa (syn. Candida rugosa) and Trichomonascus ciferrii (syn. Candida ciferrii).</title>
        <authorList>
            <person name="Mixao V."/>
            <person name="Saus E."/>
            <person name="Hansen A.P."/>
            <person name="Lass-Florl C."/>
            <person name="Gabaldon T."/>
        </authorList>
    </citation>
    <scope>NUCLEOTIDE SEQUENCE</scope>
    <source>
        <strain evidence="7">CBS 4856</strain>
    </source>
</reference>
<dbReference type="Gene3D" id="3.30.1600.10">
    <property type="entry name" value="SIR2/SIRT2 'Small Domain"/>
    <property type="match status" value="1"/>
</dbReference>
<evidence type="ECO:0000256" key="5">
    <source>
        <dbReference type="SAM" id="MobiDB-lite"/>
    </source>
</evidence>
<sequence>MSVPRVLESFLEKREELEKEKATSKARPKPKPRLPKRKDKEPKDVVDFGHISSVDYKYADIVNDDVRQDLAVLHHVLKHSRRLIVVTGAGISVSAGVPDFRSQTGLFTTLKGDLKLKSSGKEMFDASVYQDGQATSNFHSTVKDLHKLCNSASPTRFHEYLNEISNEGRLARLYTQNIDCLDTRLSGLSTKIPLERPWPKTVQLHGTINTMVCSKCHWTLPLQPDLFDTEEVGQVPDCPECLELDGVRKVAGKRTQGVGKLRPRIVLYNEGNPDAEAIGSVSEFDLNSRPDGLIVVGTTLKIPGVKRIVREMAQAVHAAKGAVVWMNIDDPPQFYNMKEFENTFDLIVKGDCQIIPQLIEDYDQEKQQIAHEKEQLKEQRRQKSLTKKTQTKVSDTFKISKPSQQPIKKEQSPAKVEYTKSDLNYILHN</sequence>